<evidence type="ECO:0000313" key="11">
    <source>
        <dbReference type="EMBL" id="ONH65714.1"/>
    </source>
</evidence>
<feature type="compositionally biased region" description="Pro residues" evidence="8">
    <location>
        <begin position="310"/>
        <end position="327"/>
    </location>
</feature>
<feature type="compositionally biased region" description="Pro residues" evidence="8">
    <location>
        <begin position="419"/>
        <end position="436"/>
    </location>
</feature>
<gene>
    <name evidence="11" type="ORF">BON22_4591</name>
    <name evidence="10" type="ORF">CYFA0S_03e00628g</name>
</gene>
<feature type="compositionally biased region" description="Pro residues" evidence="8">
    <location>
        <begin position="383"/>
        <end position="397"/>
    </location>
</feature>
<feature type="repeat" description="Pumilio" evidence="7">
    <location>
        <begin position="623"/>
        <end position="658"/>
    </location>
</feature>
<feature type="compositionally biased region" description="Polar residues" evidence="8">
    <location>
        <begin position="205"/>
        <end position="225"/>
    </location>
</feature>
<evidence type="ECO:0000313" key="12">
    <source>
        <dbReference type="Proteomes" id="UP000189513"/>
    </source>
</evidence>
<feature type="region of interest" description="Disordered" evidence="8">
    <location>
        <begin position="1"/>
        <end position="21"/>
    </location>
</feature>
<dbReference type="EMBL" id="LK052888">
    <property type="protein sequence ID" value="CDR39188.1"/>
    <property type="molecule type" value="Genomic_DNA"/>
</dbReference>
<feature type="repeat" description="Pumilio" evidence="7">
    <location>
        <begin position="731"/>
        <end position="766"/>
    </location>
</feature>
<keyword evidence="4" id="KW-0694">RNA-binding</keyword>
<comment type="subcellular location">
    <subcellularLocation>
        <location evidence="1">Cytoplasm</location>
    </subcellularLocation>
</comment>
<dbReference type="PANTHER" id="PTHR12537:SF12">
    <property type="entry name" value="MATERNAL PROTEIN PUMILIO"/>
    <property type="match status" value="1"/>
</dbReference>
<comment type="similarity">
    <text evidence="5">Belongs to the PUF3 family.</text>
</comment>
<dbReference type="InterPro" id="IPR016024">
    <property type="entry name" value="ARM-type_fold"/>
</dbReference>
<dbReference type="InterPro" id="IPR033712">
    <property type="entry name" value="Pumilio_RNA-bd"/>
</dbReference>
<evidence type="ECO:0000256" key="3">
    <source>
        <dbReference type="ARBA" id="ARBA00022737"/>
    </source>
</evidence>
<dbReference type="STRING" id="36022.A0A061AUX6"/>
<dbReference type="SMART" id="SM00025">
    <property type="entry name" value="Pumilio"/>
    <property type="match status" value="9"/>
</dbReference>
<feature type="region of interest" description="Disordered" evidence="8">
    <location>
        <begin position="300"/>
        <end position="492"/>
    </location>
</feature>
<dbReference type="InterPro" id="IPR033133">
    <property type="entry name" value="PUM-HD"/>
</dbReference>
<evidence type="ECO:0000256" key="1">
    <source>
        <dbReference type="ARBA" id="ARBA00004496"/>
    </source>
</evidence>
<feature type="compositionally biased region" description="Pro residues" evidence="8">
    <location>
        <begin position="335"/>
        <end position="349"/>
    </location>
</feature>
<dbReference type="InterPro" id="IPR011989">
    <property type="entry name" value="ARM-like"/>
</dbReference>
<dbReference type="Proteomes" id="UP000189513">
    <property type="component" value="Unassembled WGS sequence"/>
</dbReference>
<evidence type="ECO:0000313" key="10">
    <source>
        <dbReference type="EMBL" id="CDR39188.1"/>
    </source>
</evidence>
<reference evidence="10" key="1">
    <citation type="journal article" date="2014" name="Genome Announc.">
        <title>Genome sequence of the yeast Cyberlindnera fabianii (Hansenula fabianii).</title>
        <authorList>
            <person name="Freel K.C."/>
            <person name="Sarilar V."/>
            <person name="Neuveglise C."/>
            <person name="Devillers H."/>
            <person name="Friedrich A."/>
            <person name="Schacherer J."/>
        </authorList>
    </citation>
    <scope>NUCLEOTIDE SEQUENCE</scope>
    <source>
        <strain evidence="10">YJS4271</strain>
    </source>
</reference>
<dbReference type="Pfam" id="PF00806">
    <property type="entry name" value="PUF"/>
    <property type="match status" value="8"/>
</dbReference>
<dbReference type="OrthoDB" id="668540at2759"/>
<proteinExistence type="inferred from homology"/>
<feature type="repeat" description="Pumilio" evidence="7">
    <location>
        <begin position="695"/>
        <end position="730"/>
    </location>
</feature>
<keyword evidence="2" id="KW-0963">Cytoplasm</keyword>
<evidence type="ECO:0000256" key="5">
    <source>
        <dbReference type="ARBA" id="ARBA00060736"/>
    </source>
</evidence>
<organism evidence="10">
    <name type="scientific">Cyberlindnera fabianii</name>
    <name type="common">Yeast</name>
    <name type="synonym">Hansenula fabianii</name>
    <dbReference type="NCBI Taxonomy" id="36022"/>
    <lineage>
        <taxon>Eukaryota</taxon>
        <taxon>Fungi</taxon>
        <taxon>Dikarya</taxon>
        <taxon>Ascomycota</taxon>
        <taxon>Saccharomycotina</taxon>
        <taxon>Saccharomycetes</taxon>
        <taxon>Phaffomycetales</taxon>
        <taxon>Phaffomycetaceae</taxon>
        <taxon>Cyberlindnera</taxon>
    </lineage>
</organism>
<dbReference type="OMA" id="HNFWNPA"/>
<feature type="compositionally biased region" description="Polar residues" evidence="8">
    <location>
        <begin position="364"/>
        <end position="376"/>
    </location>
</feature>
<feature type="repeat" description="Pumilio" evidence="7">
    <location>
        <begin position="587"/>
        <end position="622"/>
    </location>
</feature>
<dbReference type="AlphaFoldDB" id="A0A061AUX6"/>
<feature type="repeat" description="Pumilio" evidence="7">
    <location>
        <begin position="778"/>
        <end position="816"/>
    </location>
</feature>
<keyword evidence="3" id="KW-0677">Repeat</keyword>
<feature type="compositionally biased region" description="Basic and acidic residues" evidence="8">
    <location>
        <begin position="265"/>
        <end position="278"/>
    </location>
</feature>
<keyword evidence="12" id="KW-1185">Reference proteome</keyword>
<feature type="domain" description="PUM-HD" evidence="9">
    <location>
        <begin position="494"/>
        <end position="842"/>
    </location>
</feature>
<dbReference type="GO" id="GO:0005737">
    <property type="term" value="C:cytoplasm"/>
    <property type="evidence" value="ECO:0007669"/>
    <property type="project" value="UniProtKB-SubCell"/>
</dbReference>
<dbReference type="Gene3D" id="1.25.10.10">
    <property type="entry name" value="Leucine-rich Repeat Variant"/>
    <property type="match status" value="1"/>
</dbReference>
<dbReference type="GO" id="GO:0000288">
    <property type="term" value="P:nuclear-transcribed mRNA catabolic process, deadenylation-dependent decay"/>
    <property type="evidence" value="ECO:0007669"/>
    <property type="project" value="TreeGrafter"/>
</dbReference>
<evidence type="ECO:0000256" key="2">
    <source>
        <dbReference type="ARBA" id="ARBA00022490"/>
    </source>
</evidence>
<feature type="compositionally biased region" description="Low complexity" evidence="8">
    <location>
        <begin position="437"/>
        <end position="459"/>
    </location>
</feature>
<dbReference type="InterPro" id="IPR001313">
    <property type="entry name" value="Pumilio_RNA-bd_rpt"/>
</dbReference>
<evidence type="ECO:0000256" key="7">
    <source>
        <dbReference type="PROSITE-ProRule" id="PRU00317"/>
    </source>
</evidence>
<evidence type="ECO:0000256" key="8">
    <source>
        <dbReference type="SAM" id="MobiDB-lite"/>
    </source>
</evidence>
<accession>A0A061AUX6</accession>
<evidence type="ECO:0000256" key="6">
    <source>
        <dbReference type="ARBA" id="ARBA00081811"/>
    </source>
</evidence>
<feature type="repeat" description="Pumilio" evidence="7">
    <location>
        <begin position="515"/>
        <end position="550"/>
    </location>
</feature>
<dbReference type="PANTHER" id="PTHR12537">
    <property type="entry name" value="RNA BINDING PROTEIN PUMILIO-RELATED"/>
    <property type="match status" value="1"/>
</dbReference>
<dbReference type="CDD" id="cd07920">
    <property type="entry name" value="Pumilio"/>
    <property type="match status" value="1"/>
</dbReference>
<dbReference type="EMBL" id="MPUK01000010">
    <property type="protein sequence ID" value="ONH65714.1"/>
    <property type="molecule type" value="Genomic_DNA"/>
</dbReference>
<feature type="repeat" description="Pumilio" evidence="7">
    <location>
        <begin position="659"/>
        <end position="694"/>
    </location>
</feature>
<dbReference type="SUPFAM" id="SSF48371">
    <property type="entry name" value="ARM repeat"/>
    <property type="match status" value="1"/>
</dbReference>
<sequence>MFPSKKILTTPSDEGIHKWDNSMSSTSLVDRLGSASLADRKATALDQIDPDLGSIISSLSANSNANQSKTFAENADAYDRRNSASYSASDVDSDFGPFGFRRGTLSLGGGSQSGAQNNQTSRLQGNVFGAASVSGGVASHHPPSVGGRFMDKFSSIADATKEVELLGGGLGSLSIGTTSGRVPSSRRTSFLTAEGTPRPFIEKSSPGSLNESLNNPMNPVSSRPSISDKIDNYLSNTASPTQHYKNGSVDHPASGSRTMSISSDVRSEHNSVHSDLNDKVNSTNIWNTQSAATAPTFTPMFSQQQSQQQPQPPMQPGQPMSPPPPGAYPQMFPFGFPPFPFMPMMPPPFGQQGMPGPMPGQENADPSSKSDAQATGENGAESPSPPSGPHHPQPQQPQPGFNGNGQPFVYPQAFSPYGFMPPPMGGDSPLMPPPGSSPMALHPSQPQNGPQSQNLPSSNHHGPRRNGRSPKSGSPANGGGRYNNGGKNKNNQIYRSPLLEEFRNPNNQKQYSLKDIFGSAVEFSKDQHGSRFIQTALGKASDEEKEVMFNEIRDIALELMNDVFGNYVIQKYFEHGNDTQKQILLSEMKGKIENLSVQMYGCRVVQRAIEFVGLEDQLSIVDELKDSVLKLIKDQNGNHVIQKAIEKIPADDVAFILDSVRTQIYHLSTHSYGCRVIQRLLEFSDKKEQNFILEELSKYTYFLIQDQYGNYVIQHIIENGAPDQRSHIVEVVSGNVVEFSKHKFASNVVEKCVVNGTEEQVVVILDQVLSGNEVDNDEIVDDRSPLGLMMKDQYANYVVQKLVDVSIGQKRRILIKKIKQYLKQISKSSYGKHLASIEKLITIADAADVSDDED</sequence>
<feature type="compositionally biased region" description="Polar residues" evidence="8">
    <location>
        <begin position="233"/>
        <end position="245"/>
    </location>
</feature>
<feature type="compositionally biased region" description="Low complexity" evidence="8">
    <location>
        <begin position="350"/>
        <end position="361"/>
    </location>
</feature>
<reference evidence="11" key="3">
    <citation type="submission" date="2017-01" db="EMBL/GenBank/DDBJ databases">
        <authorList>
            <person name="Mah S.A."/>
            <person name="Swanson W.J."/>
            <person name="Moy G.W."/>
            <person name="Vacquier V.D."/>
        </authorList>
    </citation>
    <scope>NUCLEOTIDE SEQUENCE [LARGE SCALE GENOMIC DNA]</scope>
    <source>
        <strain evidence="11">65</strain>
    </source>
</reference>
<dbReference type="VEuPathDB" id="FungiDB:BON22_4591"/>
<dbReference type="PROSITE" id="PS50302">
    <property type="entry name" value="PUM"/>
    <property type="match status" value="8"/>
</dbReference>
<feature type="region of interest" description="Disordered" evidence="8">
    <location>
        <begin position="196"/>
        <end position="281"/>
    </location>
</feature>
<evidence type="ECO:0000259" key="9">
    <source>
        <dbReference type="PROSITE" id="PS50303"/>
    </source>
</evidence>
<feature type="repeat" description="Pumilio" evidence="7">
    <location>
        <begin position="551"/>
        <end position="586"/>
    </location>
</feature>
<dbReference type="FunFam" id="1.25.10.10:FF:000004">
    <property type="entry name" value="Pumilio homolog 1 isoform 2"/>
    <property type="match status" value="1"/>
</dbReference>
<evidence type="ECO:0000256" key="4">
    <source>
        <dbReference type="ARBA" id="ARBA00022884"/>
    </source>
</evidence>
<feature type="compositionally biased region" description="Low complexity" evidence="8">
    <location>
        <begin position="398"/>
        <end position="408"/>
    </location>
</feature>
<reference evidence="12" key="2">
    <citation type="journal article" date="2017" name="Genome Announc.">
        <title>Genome sequences of Cyberlindnera fabianii 65, Pichia kudriavzevii 129, and Saccharomyces cerevisiae 131 isolated from fermented masau fruits in Zimbabwe.</title>
        <authorList>
            <person name="van Rijswijck I.M.H."/>
            <person name="Derks M.F.L."/>
            <person name="Abee T."/>
            <person name="de Ridder D."/>
            <person name="Smid E.J."/>
        </authorList>
    </citation>
    <scope>NUCLEOTIDE SEQUENCE [LARGE SCALE GENOMIC DNA]</scope>
    <source>
        <strain evidence="12">65</strain>
    </source>
</reference>
<dbReference type="PROSITE" id="PS50303">
    <property type="entry name" value="PUM_HD"/>
    <property type="match status" value="1"/>
</dbReference>
<name>A0A061AUX6_CYBFA</name>
<dbReference type="GO" id="GO:0003730">
    <property type="term" value="F:mRNA 3'-UTR binding"/>
    <property type="evidence" value="ECO:0007669"/>
    <property type="project" value="TreeGrafter"/>
</dbReference>
<protein>
    <recommendedName>
        <fullName evidence="6">Pumilio homology domain family member 3</fullName>
    </recommendedName>
</protein>
<feature type="compositionally biased region" description="Polar residues" evidence="8">
    <location>
        <begin position="255"/>
        <end position="264"/>
    </location>
</feature>